<dbReference type="InterPro" id="IPR000847">
    <property type="entry name" value="LysR_HTH_N"/>
</dbReference>
<gene>
    <name evidence="6" type="primary">ywqM</name>
    <name evidence="6" type="ORF">ADA01nite_26560</name>
</gene>
<dbReference type="SUPFAM" id="SSF46785">
    <property type="entry name" value="Winged helix' DNA-binding domain"/>
    <property type="match status" value="1"/>
</dbReference>
<dbReference type="Gene3D" id="1.10.10.10">
    <property type="entry name" value="Winged helix-like DNA-binding domain superfamily/Winged helix DNA-binding domain"/>
    <property type="match status" value="1"/>
</dbReference>
<proteinExistence type="inferred from homology"/>
<dbReference type="Pfam" id="PF03466">
    <property type="entry name" value="LysR_substrate"/>
    <property type="match status" value="1"/>
</dbReference>
<dbReference type="CDD" id="cd05466">
    <property type="entry name" value="PBP2_LTTR_substrate"/>
    <property type="match status" value="1"/>
</dbReference>
<dbReference type="RefSeq" id="WP_146810590.1">
    <property type="nucleotide sequence ID" value="NZ_BJXX01000120.1"/>
</dbReference>
<keyword evidence="3" id="KW-0238">DNA-binding</keyword>
<comment type="similarity">
    <text evidence="1">Belongs to the LysR transcriptional regulatory family.</text>
</comment>
<dbReference type="OrthoDB" id="9803735at2"/>
<name>A0A511V8C6_9BACL</name>
<evidence type="ECO:0000256" key="4">
    <source>
        <dbReference type="ARBA" id="ARBA00023163"/>
    </source>
</evidence>
<dbReference type="EMBL" id="BJXX01000120">
    <property type="protein sequence ID" value="GEN35196.1"/>
    <property type="molecule type" value="Genomic_DNA"/>
</dbReference>
<reference evidence="6 7" key="1">
    <citation type="submission" date="2019-07" db="EMBL/GenBank/DDBJ databases">
        <title>Whole genome shotgun sequence of Aneurinibacillus danicus NBRC 102444.</title>
        <authorList>
            <person name="Hosoyama A."/>
            <person name="Uohara A."/>
            <person name="Ohji S."/>
            <person name="Ichikawa N."/>
        </authorList>
    </citation>
    <scope>NUCLEOTIDE SEQUENCE [LARGE SCALE GENOMIC DNA]</scope>
    <source>
        <strain evidence="6 7">NBRC 102444</strain>
    </source>
</reference>
<dbReference type="Pfam" id="PF00126">
    <property type="entry name" value="HTH_1"/>
    <property type="match status" value="1"/>
</dbReference>
<dbReference type="FunFam" id="1.10.10.10:FF:000001">
    <property type="entry name" value="LysR family transcriptional regulator"/>
    <property type="match status" value="1"/>
</dbReference>
<keyword evidence="7" id="KW-1185">Reference proteome</keyword>
<keyword evidence="2" id="KW-0805">Transcription regulation</keyword>
<protein>
    <submittedName>
        <fullName evidence="6">Putative HTH-type transcriptional regulator YwqM</fullName>
    </submittedName>
</protein>
<accession>A0A511V8C6</accession>
<evidence type="ECO:0000313" key="6">
    <source>
        <dbReference type="EMBL" id="GEN35196.1"/>
    </source>
</evidence>
<dbReference type="PROSITE" id="PS50931">
    <property type="entry name" value="HTH_LYSR"/>
    <property type="match status" value="1"/>
</dbReference>
<dbReference type="Gene3D" id="3.40.190.290">
    <property type="match status" value="1"/>
</dbReference>
<evidence type="ECO:0000313" key="7">
    <source>
        <dbReference type="Proteomes" id="UP000321157"/>
    </source>
</evidence>
<evidence type="ECO:0000256" key="3">
    <source>
        <dbReference type="ARBA" id="ARBA00023125"/>
    </source>
</evidence>
<evidence type="ECO:0000259" key="5">
    <source>
        <dbReference type="PROSITE" id="PS50931"/>
    </source>
</evidence>
<evidence type="ECO:0000256" key="2">
    <source>
        <dbReference type="ARBA" id="ARBA00023015"/>
    </source>
</evidence>
<dbReference type="Proteomes" id="UP000321157">
    <property type="component" value="Unassembled WGS sequence"/>
</dbReference>
<comment type="caution">
    <text evidence="6">The sequence shown here is derived from an EMBL/GenBank/DDBJ whole genome shotgun (WGS) entry which is preliminary data.</text>
</comment>
<evidence type="ECO:0000256" key="1">
    <source>
        <dbReference type="ARBA" id="ARBA00009437"/>
    </source>
</evidence>
<dbReference type="SUPFAM" id="SSF53850">
    <property type="entry name" value="Periplasmic binding protein-like II"/>
    <property type="match status" value="1"/>
</dbReference>
<dbReference type="InterPro" id="IPR036390">
    <property type="entry name" value="WH_DNA-bd_sf"/>
</dbReference>
<dbReference type="GO" id="GO:0000976">
    <property type="term" value="F:transcription cis-regulatory region binding"/>
    <property type="evidence" value="ECO:0007669"/>
    <property type="project" value="TreeGrafter"/>
</dbReference>
<feature type="domain" description="HTH lysR-type" evidence="5">
    <location>
        <begin position="1"/>
        <end position="58"/>
    </location>
</feature>
<dbReference type="PRINTS" id="PR00039">
    <property type="entry name" value="HTHLYSR"/>
</dbReference>
<dbReference type="InterPro" id="IPR036388">
    <property type="entry name" value="WH-like_DNA-bd_sf"/>
</dbReference>
<dbReference type="PANTHER" id="PTHR30126">
    <property type="entry name" value="HTH-TYPE TRANSCRIPTIONAL REGULATOR"/>
    <property type="match status" value="1"/>
</dbReference>
<dbReference type="GO" id="GO:0003700">
    <property type="term" value="F:DNA-binding transcription factor activity"/>
    <property type="evidence" value="ECO:0007669"/>
    <property type="project" value="InterPro"/>
</dbReference>
<dbReference type="PANTHER" id="PTHR30126:SF100">
    <property type="entry name" value="LYSR-FAMILY TRANSCRIPTIONAL REGULATOR"/>
    <property type="match status" value="1"/>
</dbReference>
<organism evidence="6 7">
    <name type="scientific">Aneurinibacillus danicus</name>
    <dbReference type="NCBI Taxonomy" id="267746"/>
    <lineage>
        <taxon>Bacteria</taxon>
        <taxon>Bacillati</taxon>
        <taxon>Bacillota</taxon>
        <taxon>Bacilli</taxon>
        <taxon>Bacillales</taxon>
        <taxon>Paenibacillaceae</taxon>
        <taxon>Aneurinibacillus group</taxon>
        <taxon>Aneurinibacillus</taxon>
    </lineage>
</organism>
<sequence>MELRHLHTFKTVAETKGFTKAAEMLSYAQSSVTAQIQALEEELGTKLFDRLGKKIVLTTAGEKLLSYASQILELHDNAVQELTAGSVPAGTLTIGAPESLAAFRLPAIIREYTSLYPQVKIILRPGVCWELRSLARSGELDIVFLLEPEVQEHDLHIETLVIEKMAIVAPPDHPLALRSVIEAEDLKEETLLHTEPGCSYRTLFEKHLNSCGVFPGTDLEFWSIEAIKNCVMSGLGLSFLPLITVEKEIAEGKLKALQWNDEPCRVATQMAYHKKKWLSPALQEFLRLVKQHARFWNERASACSSSQTI</sequence>
<dbReference type="AlphaFoldDB" id="A0A511V8C6"/>
<dbReference type="InterPro" id="IPR005119">
    <property type="entry name" value="LysR_subst-bd"/>
</dbReference>
<keyword evidence="4" id="KW-0804">Transcription</keyword>